<feature type="compositionally biased region" description="Low complexity" evidence="1">
    <location>
        <begin position="11"/>
        <end position="22"/>
    </location>
</feature>
<reference evidence="2 3" key="1">
    <citation type="submission" date="2019-03" db="EMBL/GenBank/DDBJ databases">
        <title>New insights into Acidothiobacillus thiooxidans sulfur metabolism through coupled gene expression, solution geochemistry, microscopy and spectroscopy analyses.</title>
        <authorList>
            <person name="Camacho D."/>
            <person name="Frazao R."/>
            <person name="Fouillen A."/>
            <person name="Nanci A."/>
            <person name="Lang B.F."/>
            <person name="Apte S.C."/>
            <person name="Baron C."/>
            <person name="Warren L.A."/>
        </authorList>
    </citation>
    <scope>NUCLEOTIDE SEQUENCE [LARGE SCALE GENOMIC DNA]</scope>
    <source>
        <strain evidence="2 3">ATCC 19377</strain>
    </source>
</reference>
<sequence>MEKSMADQFLEQQQAAQEQQQAEAEKAEAEKAKDREFEPQPATPPQPEQEQPSRHVDLDKVPEFRTETAKLDERQAEAMQHHLQDQMPDKSGAEIENIRTLGDAEAGRLSASQQHEQEQEELER</sequence>
<comment type="caution">
    <text evidence="2">The sequence shown here is derived from an EMBL/GenBank/DDBJ whole genome shotgun (WGS) entry which is preliminary data.</text>
</comment>
<dbReference type="EMBL" id="SZUV01000001">
    <property type="protein sequence ID" value="TQN50924.1"/>
    <property type="molecule type" value="Genomic_DNA"/>
</dbReference>
<proteinExistence type="predicted"/>
<organism evidence="2 3">
    <name type="scientific">Acidithiobacillus thiooxidans ATCC 19377</name>
    <dbReference type="NCBI Taxonomy" id="637390"/>
    <lineage>
        <taxon>Bacteria</taxon>
        <taxon>Pseudomonadati</taxon>
        <taxon>Pseudomonadota</taxon>
        <taxon>Acidithiobacillia</taxon>
        <taxon>Acidithiobacillales</taxon>
        <taxon>Acidithiobacillaceae</taxon>
        <taxon>Acidithiobacillus</taxon>
    </lineage>
</organism>
<dbReference type="Proteomes" id="UP000315403">
    <property type="component" value="Unassembled WGS sequence"/>
</dbReference>
<feature type="compositionally biased region" description="Basic and acidic residues" evidence="1">
    <location>
        <begin position="51"/>
        <end position="97"/>
    </location>
</feature>
<feature type="compositionally biased region" description="Basic and acidic residues" evidence="1">
    <location>
        <begin position="23"/>
        <end position="38"/>
    </location>
</feature>
<accession>A0A543Q3M4</accession>
<feature type="region of interest" description="Disordered" evidence="1">
    <location>
        <begin position="1"/>
        <end position="124"/>
    </location>
</feature>
<gene>
    <name evidence="2" type="ORF">DLNHIDIE_00785</name>
</gene>
<evidence type="ECO:0000313" key="2">
    <source>
        <dbReference type="EMBL" id="TQN50924.1"/>
    </source>
</evidence>
<dbReference type="RefSeq" id="WP_142086809.1">
    <property type="nucleotide sequence ID" value="NZ_SZUV01000001.1"/>
</dbReference>
<name>A0A543Q3M4_ACITH</name>
<evidence type="ECO:0000313" key="3">
    <source>
        <dbReference type="Proteomes" id="UP000315403"/>
    </source>
</evidence>
<dbReference type="AlphaFoldDB" id="A0A543Q3M4"/>
<protein>
    <submittedName>
        <fullName evidence="2">Uncharacterized protein</fullName>
    </submittedName>
</protein>
<evidence type="ECO:0000256" key="1">
    <source>
        <dbReference type="SAM" id="MobiDB-lite"/>
    </source>
</evidence>